<reference evidence="1 2" key="1">
    <citation type="submission" date="2020-08" db="EMBL/GenBank/DDBJ databases">
        <title>Sequencing the genomes of 1000 actinobacteria strains.</title>
        <authorList>
            <person name="Klenk H.-P."/>
        </authorList>
    </citation>
    <scope>NUCLEOTIDE SEQUENCE [LARGE SCALE GENOMIC DNA]</scope>
    <source>
        <strain evidence="1 2">DSM 45886</strain>
    </source>
</reference>
<organism evidence="1 2">
    <name type="scientific">Micromonospora polyrhachis</name>
    <dbReference type="NCBI Taxonomy" id="1282883"/>
    <lineage>
        <taxon>Bacteria</taxon>
        <taxon>Bacillati</taxon>
        <taxon>Actinomycetota</taxon>
        <taxon>Actinomycetes</taxon>
        <taxon>Micromonosporales</taxon>
        <taxon>Micromonosporaceae</taxon>
        <taxon>Micromonospora</taxon>
    </lineage>
</organism>
<protein>
    <submittedName>
        <fullName evidence="1">Uncharacterized protein</fullName>
    </submittedName>
</protein>
<dbReference type="AlphaFoldDB" id="A0A7W7SMC8"/>
<dbReference type="EMBL" id="JACHJW010000001">
    <property type="protein sequence ID" value="MBB4957443.1"/>
    <property type="molecule type" value="Genomic_DNA"/>
</dbReference>
<keyword evidence="2" id="KW-1185">Reference proteome</keyword>
<dbReference type="RefSeq" id="WP_184533444.1">
    <property type="nucleotide sequence ID" value="NZ_JACHJW010000001.1"/>
</dbReference>
<dbReference type="Proteomes" id="UP000578819">
    <property type="component" value="Unassembled WGS sequence"/>
</dbReference>
<gene>
    <name evidence="1" type="ORF">FHR38_001176</name>
</gene>
<evidence type="ECO:0000313" key="2">
    <source>
        <dbReference type="Proteomes" id="UP000578819"/>
    </source>
</evidence>
<sequence>MMIAAPRLLQPPVLLGRAGGVALVHWGVVDGPNGLSLVVEAIDEGQAGVLQEGAWKEPGVDAVQILAAVTTGQVVQPKVTARTTGPGWQRWTTTFGRYGGLARASIDDIVRIIVTAQPIDLTTTINLA</sequence>
<name>A0A7W7SMC8_9ACTN</name>
<accession>A0A7W7SMC8</accession>
<evidence type="ECO:0000313" key="1">
    <source>
        <dbReference type="EMBL" id="MBB4957443.1"/>
    </source>
</evidence>
<comment type="caution">
    <text evidence="1">The sequence shown here is derived from an EMBL/GenBank/DDBJ whole genome shotgun (WGS) entry which is preliminary data.</text>
</comment>
<proteinExistence type="predicted"/>